<dbReference type="Gene3D" id="3.40.50.2300">
    <property type="match status" value="1"/>
</dbReference>
<evidence type="ECO:0000256" key="1">
    <source>
        <dbReference type="ARBA" id="ARBA00004496"/>
    </source>
</evidence>
<dbReference type="InterPro" id="IPR036388">
    <property type="entry name" value="WH-like_DNA-bd_sf"/>
</dbReference>
<keyword evidence="3 8" id="KW-0597">Phosphoprotein</keyword>
<dbReference type="SMART" id="SM00862">
    <property type="entry name" value="Trans_reg_C"/>
    <property type="match status" value="1"/>
</dbReference>
<sequence length="326" mass="35920">MLENPHLKEGPSSAIGQTCRKRRRPFLYREAVSRSHPIARAVQLSILGQYIARQPLLRRGCRAEGTAGVPSSPTFSLLAAMIGFSATTSPHLLAVDDDREVLDLLVLYFTKQGFRISTATGGDEMRRQIAGETIDLVLLDLGLPGEDGLALTRYLREHWHGAVIIVTGRGDSVDRIVGLELGADDYVTKPFDLRELLARVRSVLRRSAPAEKPLPTATPARDVVVFADFRFDLAARSLHAPDGKSVALTSGEYDLLRAFVLQPNRVLSRDALMSSIHGREAGPFDRAIDMQIGRLRRKLEIDPNQPALIKSVRGAGYLFVPAVERK</sequence>
<reference evidence="12" key="1">
    <citation type="submission" date="2023-02" db="EMBL/GenBank/DDBJ databases">
        <title>Tahibacter soli sp. nov. isolated from soil.</title>
        <authorList>
            <person name="Baek J.H."/>
            <person name="Lee J.K."/>
            <person name="Choi D.G."/>
            <person name="Jeon C.O."/>
        </authorList>
    </citation>
    <scope>NUCLEOTIDE SEQUENCE</scope>
    <source>
        <strain evidence="12">BL</strain>
    </source>
</reference>
<dbReference type="InterPro" id="IPR039420">
    <property type="entry name" value="WalR-like"/>
</dbReference>
<evidence type="ECO:0000256" key="5">
    <source>
        <dbReference type="ARBA" id="ARBA00023015"/>
    </source>
</evidence>
<dbReference type="SMART" id="SM00448">
    <property type="entry name" value="REC"/>
    <property type="match status" value="1"/>
</dbReference>
<accession>A0A9X4BJ04</accession>
<name>A0A9X4BJ04_9GAMM</name>
<evidence type="ECO:0000259" key="10">
    <source>
        <dbReference type="PROSITE" id="PS50110"/>
    </source>
</evidence>
<gene>
    <name evidence="12" type="ORF">OD750_003825</name>
</gene>
<dbReference type="GO" id="GO:0032993">
    <property type="term" value="C:protein-DNA complex"/>
    <property type="evidence" value="ECO:0007669"/>
    <property type="project" value="TreeGrafter"/>
</dbReference>
<dbReference type="SUPFAM" id="SSF46894">
    <property type="entry name" value="C-terminal effector domain of the bipartite response regulators"/>
    <property type="match status" value="1"/>
</dbReference>
<comment type="subcellular location">
    <subcellularLocation>
        <location evidence="1">Cytoplasm</location>
    </subcellularLocation>
</comment>
<evidence type="ECO:0000256" key="6">
    <source>
        <dbReference type="ARBA" id="ARBA00023125"/>
    </source>
</evidence>
<feature type="DNA-binding region" description="OmpR/PhoB-type" evidence="9">
    <location>
        <begin position="221"/>
        <end position="321"/>
    </location>
</feature>
<dbReference type="SUPFAM" id="SSF52172">
    <property type="entry name" value="CheY-like"/>
    <property type="match status" value="1"/>
</dbReference>
<feature type="domain" description="OmpR/PhoB-type" evidence="11">
    <location>
        <begin position="221"/>
        <end position="321"/>
    </location>
</feature>
<proteinExistence type="predicted"/>
<dbReference type="PROSITE" id="PS50110">
    <property type="entry name" value="RESPONSE_REGULATORY"/>
    <property type="match status" value="1"/>
</dbReference>
<evidence type="ECO:0000256" key="2">
    <source>
        <dbReference type="ARBA" id="ARBA00022490"/>
    </source>
</evidence>
<evidence type="ECO:0000256" key="9">
    <source>
        <dbReference type="PROSITE-ProRule" id="PRU01091"/>
    </source>
</evidence>
<dbReference type="InterPro" id="IPR001789">
    <property type="entry name" value="Sig_transdc_resp-reg_receiver"/>
</dbReference>
<evidence type="ECO:0000313" key="13">
    <source>
        <dbReference type="Proteomes" id="UP001139971"/>
    </source>
</evidence>
<keyword evidence="6 9" id="KW-0238">DNA-binding</keyword>
<evidence type="ECO:0000259" key="11">
    <source>
        <dbReference type="PROSITE" id="PS51755"/>
    </source>
</evidence>
<dbReference type="AlphaFoldDB" id="A0A9X4BJ04"/>
<evidence type="ECO:0000256" key="7">
    <source>
        <dbReference type="ARBA" id="ARBA00023163"/>
    </source>
</evidence>
<keyword evidence="7" id="KW-0804">Transcription</keyword>
<dbReference type="GO" id="GO:0000976">
    <property type="term" value="F:transcription cis-regulatory region binding"/>
    <property type="evidence" value="ECO:0007669"/>
    <property type="project" value="TreeGrafter"/>
</dbReference>
<organism evidence="12 13">
    <name type="scientific">Tahibacter soli</name>
    <dbReference type="NCBI Taxonomy" id="2983605"/>
    <lineage>
        <taxon>Bacteria</taxon>
        <taxon>Pseudomonadati</taxon>
        <taxon>Pseudomonadota</taxon>
        <taxon>Gammaproteobacteria</taxon>
        <taxon>Lysobacterales</taxon>
        <taxon>Rhodanobacteraceae</taxon>
        <taxon>Tahibacter</taxon>
    </lineage>
</organism>
<evidence type="ECO:0000256" key="4">
    <source>
        <dbReference type="ARBA" id="ARBA00023012"/>
    </source>
</evidence>
<dbReference type="InterPro" id="IPR001867">
    <property type="entry name" value="OmpR/PhoB-type_DNA-bd"/>
</dbReference>
<dbReference type="InterPro" id="IPR011006">
    <property type="entry name" value="CheY-like_superfamily"/>
</dbReference>
<dbReference type="GO" id="GO:0005829">
    <property type="term" value="C:cytosol"/>
    <property type="evidence" value="ECO:0007669"/>
    <property type="project" value="TreeGrafter"/>
</dbReference>
<dbReference type="RefSeq" id="WP_263542885.1">
    <property type="nucleotide sequence ID" value="NZ_JAOVZO020000003.1"/>
</dbReference>
<dbReference type="PROSITE" id="PS51755">
    <property type="entry name" value="OMPR_PHOB"/>
    <property type="match status" value="1"/>
</dbReference>
<keyword evidence="5" id="KW-0805">Transcription regulation</keyword>
<keyword evidence="4" id="KW-0902">Two-component regulatory system</keyword>
<comment type="caution">
    <text evidence="12">The sequence shown here is derived from an EMBL/GenBank/DDBJ whole genome shotgun (WGS) entry which is preliminary data.</text>
</comment>
<dbReference type="GO" id="GO:0000156">
    <property type="term" value="F:phosphorelay response regulator activity"/>
    <property type="evidence" value="ECO:0007669"/>
    <property type="project" value="TreeGrafter"/>
</dbReference>
<evidence type="ECO:0000313" key="12">
    <source>
        <dbReference type="EMBL" id="MDC8011669.1"/>
    </source>
</evidence>
<evidence type="ECO:0000256" key="3">
    <source>
        <dbReference type="ARBA" id="ARBA00022553"/>
    </source>
</evidence>
<feature type="modified residue" description="4-aspartylphosphate" evidence="8">
    <location>
        <position position="140"/>
    </location>
</feature>
<dbReference type="Proteomes" id="UP001139971">
    <property type="component" value="Unassembled WGS sequence"/>
</dbReference>
<dbReference type="GO" id="GO:0006355">
    <property type="term" value="P:regulation of DNA-templated transcription"/>
    <property type="evidence" value="ECO:0007669"/>
    <property type="project" value="InterPro"/>
</dbReference>
<dbReference type="FunFam" id="1.10.10.10:FF:000099">
    <property type="entry name" value="Two-component system response regulator TorR"/>
    <property type="match status" value="1"/>
</dbReference>
<protein>
    <submittedName>
        <fullName evidence="12">Response regulator</fullName>
    </submittedName>
</protein>
<dbReference type="EMBL" id="JAOVZO020000003">
    <property type="protein sequence ID" value="MDC8011669.1"/>
    <property type="molecule type" value="Genomic_DNA"/>
</dbReference>
<dbReference type="Gene3D" id="6.10.250.690">
    <property type="match status" value="1"/>
</dbReference>
<dbReference type="Pfam" id="PF00072">
    <property type="entry name" value="Response_reg"/>
    <property type="match status" value="1"/>
</dbReference>
<evidence type="ECO:0000256" key="8">
    <source>
        <dbReference type="PROSITE-ProRule" id="PRU00169"/>
    </source>
</evidence>
<dbReference type="InterPro" id="IPR016032">
    <property type="entry name" value="Sig_transdc_resp-reg_C-effctor"/>
</dbReference>
<dbReference type="Pfam" id="PF00486">
    <property type="entry name" value="Trans_reg_C"/>
    <property type="match status" value="1"/>
</dbReference>
<dbReference type="Gene3D" id="1.10.10.10">
    <property type="entry name" value="Winged helix-like DNA-binding domain superfamily/Winged helix DNA-binding domain"/>
    <property type="match status" value="1"/>
</dbReference>
<dbReference type="PANTHER" id="PTHR48111">
    <property type="entry name" value="REGULATOR OF RPOS"/>
    <property type="match status" value="1"/>
</dbReference>
<keyword evidence="2" id="KW-0963">Cytoplasm</keyword>
<feature type="domain" description="Response regulatory" evidence="10">
    <location>
        <begin position="91"/>
        <end position="204"/>
    </location>
</feature>
<dbReference type="CDD" id="cd00383">
    <property type="entry name" value="trans_reg_C"/>
    <property type="match status" value="1"/>
</dbReference>
<keyword evidence="13" id="KW-1185">Reference proteome</keyword>
<dbReference type="PANTHER" id="PTHR48111:SF4">
    <property type="entry name" value="DNA-BINDING DUAL TRANSCRIPTIONAL REGULATOR OMPR"/>
    <property type="match status" value="1"/>
</dbReference>